<reference evidence="2" key="1">
    <citation type="submission" date="2024-04" db="EMBL/GenBank/DDBJ databases">
        <authorList>
            <consortium name="Molecular Ecology Group"/>
        </authorList>
    </citation>
    <scope>NUCLEOTIDE SEQUENCE</scope>
</reference>
<gene>
    <name evidence="2" type="ORF">LPLAT_LOCUS1978</name>
</gene>
<feature type="region of interest" description="Disordered" evidence="1">
    <location>
        <begin position="108"/>
        <end position="128"/>
    </location>
</feature>
<name>A0AAV2N8F2_9HYME</name>
<accession>A0AAV2N8F2</accession>
<dbReference type="AlphaFoldDB" id="A0AAV2N8F2"/>
<evidence type="ECO:0000256" key="1">
    <source>
        <dbReference type="SAM" id="MobiDB-lite"/>
    </source>
</evidence>
<evidence type="ECO:0000313" key="2">
    <source>
        <dbReference type="EMBL" id="CAL1675650.1"/>
    </source>
</evidence>
<sequence length="128" mass="14219">MEFVLLNLKKAANGKIHVIDFLEVAGKGGLRIHIYEEERGKQTLVIDVDASSHSDVYTYLGVRRALPVRPVYKRRNLASRHLDGISFPFRSRKVVFERVARRSGRISLRLPSPAGSPLGTGPGIGRGE</sequence>
<organism evidence="2 3">
    <name type="scientific">Lasius platythorax</name>
    <dbReference type="NCBI Taxonomy" id="488582"/>
    <lineage>
        <taxon>Eukaryota</taxon>
        <taxon>Metazoa</taxon>
        <taxon>Ecdysozoa</taxon>
        <taxon>Arthropoda</taxon>
        <taxon>Hexapoda</taxon>
        <taxon>Insecta</taxon>
        <taxon>Pterygota</taxon>
        <taxon>Neoptera</taxon>
        <taxon>Endopterygota</taxon>
        <taxon>Hymenoptera</taxon>
        <taxon>Apocrita</taxon>
        <taxon>Aculeata</taxon>
        <taxon>Formicoidea</taxon>
        <taxon>Formicidae</taxon>
        <taxon>Formicinae</taxon>
        <taxon>Lasius</taxon>
        <taxon>Lasius</taxon>
    </lineage>
</organism>
<dbReference type="Proteomes" id="UP001497644">
    <property type="component" value="Chromosome 11"/>
</dbReference>
<keyword evidence="3" id="KW-1185">Reference proteome</keyword>
<protein>
    <submittedName>
        <fullName evidence="2">Uncharacterized protein</fullName>
    </submittedName>
</protein>
<proteinExistence type="predicted"/>
<evidence type="ECO:0000313" key="3">
    <source>
        <dbReference type="Proteomes" id="UP001497644"/>
    </source>
</evidence>
<feature type="compositionally biased region" description="Gly residues" evidence="1">
    <location>
        <begin position="118"/>
        <end position="128"/>
    </location>
</feature>
<dbReference type="EMBL" id="OZ034834">
    <property type="protein sequence ID" value="CAL1675650.1"/>
    <property type="molecule type" value="Genomic_DNA"/>
</dbReference>